<feature type="transmembrane region" description="Helical" evidence="2">
    <location>
        <begin position="426"/>
        <end position="443"/>
    </location>
</feature>
<dbReference type="PANTHER" id="PTHR38434:SF1">
    <property type="entry name" value="BLL2549 PROTEIN"/>
    <property type="match status" value="1"/>
</dbReference>
<feature type="transmembrane region" description="Helical" evidence="2">
    <location>
        <begin position="449"/>
        <end position="470"/>
    </location>
</feature>
<organism evidence="3">
    <name type="scientific">marine metagenome</name>
    <dbReference type="NCBI Taxonomy" id="408172"/>
    <lineage>
        <taxon>unclassified sequences</taxon>
        <taxon>metagenomes</taxon>
        <taxon>ecological metagenomes</taxon>
    </lineage>
</organism>
<accession>A0A382FWX0</accession>
<gene>
    <name evidence="3" type="ORF">METZ01_LOCUS220392</name>
</gene>
<feature type="transmembrane region" description="Helical" evidence="2">
    <location>
        <begin position="173"/>
        <end position="192"/>
    </location>
</feature>
<keyword evidence="2" id="KW-0472">Membrane</keyword>
<dbReference type="EMBL" id="UINC01052332">
    <property type="protein sequence ID" value="SVB67538.1"/>
    <property type="molecule type" value="Genomic_DNA"/>
</dbReference>
<feature type="transmembrane region" description="Helical" evidence="2">
    <location>
        <begin position="90"/>
        <end position="109"/>
    </location>
</feature>
<feature type="transmembrane region" description="Helical" evidence="2">
    <location>
        <begin position="349"/>
        <end position="367"/>
    </location>
</feature>
<feature type="transmembrane region" description="Helical" evidence="2">
    <location>
        <begin position="257"/>
        <end position="274"/>
    </location>
</feature>
<feature type="transmembrane region" description="Helical" evidence="2">
    <location>
        <begin position="121"/>
        <end position="140"/>
    </location>
</feature>
<feature type="compositionally biased region" description="Basic and acidic residues" evidence="1">
    <location>
        <begin position="57"/>
        <end position="66"/>
    </location>
</feature>
<keyword evidence="2" id="KW-0812">Transmembrane</keyword>
<evidence type="ECO:0000256" key="2">
    <source>
        <dbReference type="SAM" id="Phobius"/>
    </source>
</evidence>
<sequence length="475" mass="52837">MAQHVNCQRCSRQNLCTNSFCIYCGIRLSEPVLKETESDRSADVPAEIPEHDEVDQDASKKSDGRGIPKRIPLQSRLKLNHLENLFGSNWLVRIGVVAIFIGISFLMKLAIDEDVITQELLVLAGMISGIGFLVLGELLWFRYPIYAHALSGGGVALLYSSLLAALSRGTVDVWLAVGLLLLVSLISVGLAFKRNSQPLALLGVAGGLLAPFLYAGITDPEFEIDKLFAGQKYFLIIYVLVIDLGVIAVALFKNWRWFKLVSVIGSYAGFALWFGEYEDRNLSIGFAIFALTILFFLLFLSVSGFHLIRRLSPRALDVSPMIWNALLYVIISYTWVLDQDAGNFENWRAIPTLGLGITHLLVAYLSFRTNQNQPVMAMMLGGIGLICIFISVPMQFDGYPLLIGMSTNAAFLLGLSVYLKSDELKFLALISFTFAVVALISLNPMDSHYAVRPLTTLWFIFLLYLSLVFYNKNKD</sequence>
<feature type="transmembrane region" description="Helical" evidence="2">
    <location>
        <begin position="398"/>
        <end position="419"/>
    </location>
</feature>
<evidence type="ECO:0008006" key="4">
    <source>
        <dbReference type="Google" id="ProtNLM"/>
    </source>
</evidence>
<dbReference type="PANTHER" id="PTHR38434">
    <property type="entry name" value="BLL2549 PROTEIN"/>
    <property type="match status" value="1"/>
</dbReference>
<dbReference type="Pfam" id="PF10101">
    <property type="entry name" value="DUF2339"/>
    <property type="match status" value="1"/>
</dbReference>
<feature type="transmembrane region" description="Helical" evidence="2">
    <location>
        <begin position="147"/>
        <end position="167"/>
    </location>
</feature>
<feature type="transmembrane region" description="Helical" evidence="2">
    <location>
        <begin position="320"/>
        <end position="337"/>
    </location>
</feature>
<reference evidence="3" key="1">
    <citation type="submission" date="2018-05" db="EMBL/GenBank/DDBJ databases">
        <authorList>
            <person name="Lanie J.A."/>
            <person name="Ng W.-L."/>
            <person name="Kazmierczak K.M."/>
            <person name="Andrzejewski T.M."/>
            <person name="Davidsen T.M."/>
            <person name="Wayne K.J."/>
            <person name="Tettelin H."/>
            <person name="Glass J.I."/>
            <person name="Rusch D."/>
            <person name="Podicherti R."/>
            <person name="Tsui H.-C.T."/>
            <person name="Winkler M.E."/>
        </authorList>
    </citation>
    <scope>NUCLEOTIDE SEQUENCE</scope>
</reference>
<dbReference type="InterPro" id="IPR019286">
    <property type="entry name" value="DUF2339_TM"/>
</dbReference>
<feature type="transmembrane region" description="Helical" evidence="2">
    <location>
        <begin position="374"/>
        <end position="392"/>
    </location>
</feature>
<evidence type="ECO:0000256" key="1">
    <source>
        <dbReference type="SAM" id="MobiDB-lite"/>
    </source>
</evidence>
<feature type="non-terminal residue" evidence="3">
    <location>
        <position position="475"/>
    </location>
</feature>
<evidence type="ECO:0000313" key="3">
    <source>
        <dbReference type="EMBL" id="SVB67538.1"/>
    </source>
</evidence>
<proteinExistence type="predicted"/>
<feature type="transmembrane region" description="Helical" evidence="2">
    <location>
        <begin position="286"/>
        <end position="308"/>
    </location>
</feature>
<feature type="transmembrane region" description="Helical" evidence="2">
    <location>
        <begin position="233"/>
        <end position="252"/>
    </location>
</feature>
<keyword evidence="2" id="KW-1133">Transmembrane helix</keyword>
<feature type="region of interest" description="Disordered" evidence="1">
    <location>
        <begin position="37"/>
        <end position="67"/>
    </location>
</feature>
<name>A0A382FWX0_9ZZZZ</name>
<protein>
    <recommendedName>
        <fullName evidence="4">DUF2339 domain-containing protein</fullName>
    </recommendedName>
</protein>
<dbReference type="AlphaFoldDB" id="A0A382FWX0"/>
<feature type="transmembrane region" description="Helical" evidence="2">
    <location>
        <begin position="199"/>
        <end position="217"/>
    </location>
</feature>